<dbReference type="InParanoid" id="T1FK02"/>
<accession>T1FK02</accession>
<evidence type="ECO:0008006" key="4">
    <source>
        <dbReference type="Google" id="ProtNLM"/>
    </source>
</evidence>
<organism evidence="2 3">
    <name type="scientific">Helobdella robusta</name>
    <name type="common">Californian leech</name>
    <dbReference type="NCBI Taxonomy" id="6412"/>
    <lineage>
        <taxon>Eukaryota</taxon>
        <taxon>Metazoa</taxon>
        <taxon>Spiralia</taxon>
        <taxon>Lophotrochozoa</taxon>
        <taxon>Annelida</taxon>
        <taxon>Clitellata</taxon>
        <taxon>Hirudinea</taxon>
        <taxon>Rhynchobdellida</taxon>
        <taxon>Glossiphoniidae</taxon>
        <taxon>Helobdella</taxon>
    </lineage>
</organism>
<keyword evidence="3" id="KW-1185">Reference proteome</keyword>
<reference evidence="1 3" key="2">
    <citation type="journal article" date="2013" name="Nature">
        <title>Insights into bilaterian evolution from three spiralian genomes.</title>
        <authorList>
            <person name="Simakov O."/>
            <person name="Marletaz F."/>
            <person name="Cho S.J."/>
            <person name="Edsinger-Gonzales E."/>
            <person name="Havlak P."/>
            <person name="Hellsten U."/>
            <person name="Kuo D.H."/>
            <person name="Larsson T."/>
            <person name="Lv J."/>
            <person name="Arendt D."/>
            <person name="Savage R."/>
            <person name="Osoegawa K."/>
            <person name="de Jong P."/>
            <person name="Grimwood J."/>
            <person name="Chapman J.A."/>
            <person name="Shapiro H."/>
            <person name="Aerts A."/>
            <person name="Otillar R.P."/>
            <person name="Terry A.Y."/>
            <person name="Boore J.L."/>
            <person name="Grigoriev I.V."/>
            <person name="Lindberg D.R."/>
            <person name="Seaver E.C."/>
            <person name="Weisblat D.A."/>
            <person name="Putnam N.H."/>
            <person name="Rokhsar D.S."/>
        </authorList>
    </citation>
    <scope>NUCLEOTIDE SEQUENCE</scope>
</reference>
<dbReference type="HOGENOM" id="CLU_1162242_0_0_1"/>
<dbReference type="GeneID" id="20209151"/>
<proteinExistence type="predicted"/>
<dbReference type="KEGG" id="hro:HELRODRAFT_183657"/>
<dbReference type="InterPro" id="IPR013083">
    <property type="entry name" value="Znf_RING/FYVE/PHD"/>
</dbReference>
<sequence>MVTHRKPPKKHLNVCESVWKRGKLNNKSTTTTVFKASVEKILKAFESVIMSNKLPLHPPCKDPLLYGSGKNVAEQITDELNTCHYCHKAAYSGRHRILVKCGHILCEDCFIILLRPNDNNNNNDDINFNKSYIINNNNSNYTSSKFFLASNCSDHSKLPSPQQQQQQPTKDQKVLITCPLCHLTDSFPVRRLNKMAANSASEAMADRLLRRHNRANGALNTFYDIRDYRVDPVRGKAAF</sequence>
<dbReference type="RefSeq" id="XP_009011497.1">
    <property type="nucleotide sequence ID" value="XM_009013249.1"/>
</dbReference>
<dbReference type="EMBL" id="AMQM01008917">
    <property type="status" value="NOT_ANNOTATED_CDS"/>
    <property type="molecule type" value="Genomic_DNA"/>
</dbReference>
<dbReference type="Proteomes" id="UP000015101">
    <property type="component" value="Unassembled WGS sequence"/>
</dbReference>
<evidence type="ECO:0000313" key="2">
    <source>
        <dbReference type="EnsemblMetazoa" id="HelroP183657"/>
    </source>
</evidence>
<dbReference type="AlphaFoldDB" id="T1FK02"/>
<name>T1FK02_HELRO</name>
<evidence type="ECO:0000313" key="1">
    <source>
        <dbReference type="EMBL" id="ESO10435.1"/>
    </source>
</evidence>
<reference evidence="2" key="3">
    <citation type="submission" date="2015-06" db="UniProtKB">
        <authorList>
            <consortium name="EnsemblMetazoa"/>
        </authorList>
    </citation>
    <scope>IDENTIFICATION</scope>
</reference>
<reference evidence="3" key="1">
    <citation type="submission" date="2012-12" db="EMBL/GenBank/DDBJ databases">
        <authorList>
            <person name="Hellsten U."/>
            <person name="Grimwood J."/>
            <person name="Chapman J.A."/>
            <person name="Shapiro H."/>
            <person name="Aerts A."/>
            <person name="Otillar R.P."/>
            <person name="Terry A.Y."/>
            <person name="Boore J.L."/>
            <person name="Simakov O."/>
            <person name="Marletaz F."/>
            <person name="Cho S.-J."/>
            <person name="Edsinger-Gonzales E."/>
            <person name="Havlak P."/>
            <person name="Kuo D.-H."/>
            <person name="Larsson T."/>
            <person name="Lv J."/>
            <person name="Arendt D."/>
            <person name="Savage R."/>
            <person name="Osoegawa K."/>
            <person name="de Jong P."/>
            <person name="Lindberg D.R."/>
            <person name="Seaver E.C."/>
            <person name="Weisblat D.A."/>
            <person name="Putnam N.H."/>
            <person name="Grigoriev I.V."/>
            <person name="Rokhsar D.S."/>
        </authorList>
    </citation>
    <scope>NUCLEOTIDE SEQUENCE</scope>
</reference>
<dbReference type="CTD" id="20209151"/>
<dbReference type="EMBL" id="KB095875">
    <property type="protein sequence ID" value="ESO10435.1"/>
    <property type="molecule type" value="Genomic_DNA"/>
</dbReference>
<dbReference type="Gene3D" id="3.30.40.10">
    <property type="entry name" value="Zinc/RING finger domain, C3HC4 (zinc finger)"/>
    <property type="match status" value="1"/>
</dbReference>
<protein>
    <recommendedName>
        <fullName evidence="4">RING-type domain-containing protein</fullName>
    </recommendedName>
</protein>
<evidence type="ECO:0000313" key="3">
    <source>
        <dbReference type="Proteomes" id="UP000015101"/>
    </source>
</evidence>
<gene>
    <name evidence="2" type="primary">20209151</name>
    <name evidence="1" type="ORF">HELRODRAFT_183657</name>
</gene>
<dbReference type="EnsemblMetazoa" id="HelroT183657">
    <property type="protein sequence ID" value="HelroP183657"/>
    <property type="gene ID" value="HelroG183657"/>
</dbReference>